<dbReference type="Proteomes" id="UP001285354">
    <property type="component" value="Unassembled WGS sequence"/>
</dbReference>
<comment type="caution">
    <text evidence="3">The sequence shown here is derived from an EMBL/GenBank/DDBJ whole genome shotgun (WGS) entry which is preliminary data.</text>
</comment>
<dbReference type="PANTHER" id="PTHR47657">
    <property type="entry name" value="STEROL REGULATORY ELEMENT-BINDING PROTEIN ECM22"/>
    <property type="match status" value="1"/>
</dbReference>
<gene>
    <name evidence="3" type="ORF">QTJ16_000233</name>
</gene>
<evidence type="ECO:0000313" key="4">
    <source>
        <dbReference type="Proteomes" id="UP001285354"/>
    </source>
</evidence>
<keyword evidence="1" id="KW-0539">Nucleus</keyword>
<accession>A0AAD9T5U9</accession>
<reference evidence="3" key="1">
    <citation type="submission" date="2023-06" db="EMBL/GenBank/DDBJ databases">
        <title>Draft genome of Marssonina rosae.</title>
        <authorList>
            <person name="Cheng Q."/>
        </authorList>
    </citation>
    <scope>NUCLEOTIDE SEQUENCE</scope>
    <source>
        <strain evidence="3">R4</strain>
    </source>
</reference>
<proteinExistence type="predicted"/>
<evidence type="ECO:0008006" key="5">
    <source>
        <dbReference type="Google" id="ProtNLM"/>
    </source>
</evidence>
<dbReference type="GO" id="GO:0000981">
    <property type="term" value="F:DNA-binding transcription factor activity, RNA polymerase II-specific"/>
    <property type="evidence" value="ECO:0007669"/>
    <property type="project" value="InterPro"/>
</dbReference>
<sequence>MLHKCDEIHPTCGNCLKHGVSCDFECPGTPISPFSGPSPAPTGSVSEASTPRSTSTIVPLYQTPSALIRTHTNPAVARSLELKLLHHYTALTSQTFSDTKEQRHVWQVDIPMIAYDAQHLMDAILAVSALHLRSIHPEDHSVIRASHGYMASSIAQYSNLLNQGLSEVNSEALFSTSALIAFQTSASRRFDDDAKGVYTLPLAWFQSFQGVKTIVLASWQWLRTSDRIYPIINSQPALFLDPDPERILFFAPLLQGLEEQLEQIPDKTCAETKQAYEHAVSFLNWSHKKPARNRILGFAATVSRRFVDLVGQQDPRALVITACFFALTKMVDNVWWLEGIARREVNGICSLLPPDWWPKMEWALRIANHEGVVDEETWGGELSSLSDDQSAELDVNRECDVSKHIDILSKVINGGGLVEPLD</sequence>
<dbReference type="CDD" id="cd00067">
    <property type="entry name" value="GAL4"/>
    <property type="match status" value="1"/>
</dbReference>
<name>A0AAD9T5U9_9HELO</name>
<keyword evidence="4" id="KW-1185">Reference proteome</keyword>
<dbReference type="InterPro" id="IPR052400">
    <property type="entry name" value="Zn2-C6_fungal_TF"/>
</dbReference>
<dbReference type="EMBL" id="JAUBYV010000001">
    <property type="protein sequence ID" value="KAK2629413.1"/>
    <property type="molecule type" value="Genomic_DNA"/>
</dbReference>
<dbReference type="InterPro" id="IPR001138">
    <property type="entry name" value="Zn2Cys6_DnaBD"/>
</dbReference>
<evidence type="ECO:0000256" key="2">
    <source>
        <dbReference type="SAM" id="MobiDB-lite"/>
    </source>
</evidence>
<dbReference type="AlphaFoldDB" id="A0AAD9T5U9"/>
<dbReference type="GO" id="GO:0008270">
    <property type="term" value="F:zinc ion binding"/>
    <property type="evidence" value="ECO:0007669"/>
    <property type="project" value="InterPro"/>
</dbReference>
<evidence type="ECO:0000256" key="1">
    <source>
        <dbReference type="ARBA" id="ARBA00023242"/>
    </source>
</evidence>
<dbReference type="PANTHER" id="PTHR47657:SF14">
    <property type="entry name" value="ZN(2)-C6 FUNGAL-TYPE DOMAIN-CONTAINING PROTEIN"/>
    <property type="match status" value="1"/>
</dbReference>
<feature type="region of interest" description="Disordered" evidence="2">
    <location>
        <begin position="35"/>
        <end position="54"/>
    </location>
</feature>
<dbReference type="Pfam" id="PF11951">
    <property type="entry name" value="Fungal_trans_2"/>
    <property type="match status" value="1"/>
</dbReference>
<feature type="compositionally biased region" description="Polar residues" evidence="2">
    <location>
        <begin position="41"/>
        <end position="54"/>
    </location>
</feature>
<evidence type="ECO:0000313" key="3">
    <source>
        <dbReference type="EMBL" id="KAK2629413.1"/>
    </source>
</evidence>
<organism evidence="3 4">
    <name type="scientific">Diplocarpon rosae</name>
    <dbReference type="NCBI Taxonomy" id="946125"/>
    <lineage>
        <taxon>Eukaryota</taxon>
        <taxon>Fungi</taxon>
        <taxon>Dikarya</taxon>
        <taxon>Ascomycota</taxon>
        <taxon>Pezizomycotina</taxon>
        <taxon>Leotiomycetes</taxon>
        <taxon>Helotiales</taxon>
        <taxon>Drepanopezizaceae</taxon>
        <taxon>Diplocarpon</taxon>
    </lineage>
</organism>
<dbReference type="InterPro" id="IPR021858">
    <property type="entry name" value="Fun_TF"/>
</dbReference>
<protein>
    <recommendedName>
        <fullName evidence="5">Zn(2)-C6 fungal-type domain-containing protein</fullName>
    </recommendedName>
</protein>